<accession>A0A318KSF7</accession>
<evidence type="ECO:0000256" key="5">
    <source>
        <dbReference type="SAM" id="SignalP"/>
    </source>
</evidence>
<dbReference type="InterPro" id="IPR006665">
    <property type="entry name" value="OmpA-like"/>
</dbReference>
<evidence type="ECO:0000256" key="1">
    <source>
        <dbReference type="ARBA" id="ARBA00004442"/>
    </source>
</evidence>
<dbReference type="InterPro" id="IPR006664">
    <property type="entry name" value="OMP_bac"/>
</dbReference>
<comment type="caution">
    <text evidence="7">The sequence shown here is derived from an EMBL/GenBank/DDBJ whole genome shotgun (WGS) entry which is preliminary data.</text>
</comment>
<dbReference type="PROSITE" id="PS51123">
    <property type="entry name" value="OMPA_2"/>
    <property type="match status" value="1"/>
</dbReference>
<evidence type="ECO:0000256" key="4">
    <source>
        <dbReference type="PROSITE-ProRule" id="PRU00473"/>
    </source>
</evidence>
<dbReference type="SUPFAM" id="SSF103088">
    <property type="entry name" value="OmpA-like"/>
    <property type="match status" value="1"/>
</dbReference>
<evidence type="ECO:0000256" key="2">
    <source>
        <dbReference type="ARBA" id="ARBA00023136"/>
    </source>
</evidence>
<dbReference type="Proteomes" id="UP000247555">
    <property type="component" value="Unassembled WGS sequence"/>
</dbReference>
<comment type="subcellular location">
    <subcellularLocation>
        <location evidence="1">Cell outer membrane</location>
    </subcellularLocation>
</comment>
<reference evidence="7 8" key="1">
    <citation type="submission" date="2018-05" db="EMBL/GenBank/DDBJ databases">
        <title>Genomic Encyclopedia of Type Strains, Phase IV (KMG-IV): sequencing the most valuable type-strain genomes for metagenomic binning, comparative biology and taxonomic classification.</title>
        <authorList>
            <person name="Goeker M."/>
        </authorList>
    </citation>
    <scope>NUCLEOTIDE SEQUENCE [LARGE SCALE GENOMIC DNA]</scope>
    <source>
        <strain evidence="7 8">DSM 29661</strain>
    </source>
</reference>
<dbReference type="InterPro" id="IPR050330">
    <property type="entry name" value="Bact_OuterMem_StrucFunc"/>
</dbReference>
<evidence type="ECO:0000259" key="6">
    <source>
        <dbReference type="PROSITE" id="PS51123"/>
    </source>
</evidence>
<evidence type="ECO:0000313" key="8">
    <source>
        <dbReference type="Proteomes" id="UP000247555"/>
    </source>
</evidence>
<keyword evidence="2 4" id="KW-0472">Membrane</keyword>
<dbReference type="GO" id="GO:0009279">
    <property type="term" value="C:cell outer membrane"/>
    <property type="evidence" value="ECO:0007669"/>
    <property type="project" value="UniProtKB-SubCell"/>
</dbReference>
<name>A0A318KSF7_9NEIS</name>
<sequence>MNTMNKLKLSGLAGALLVALFSAQAHAAKPGYVVDQSTDAVTRNSYGECWKTTYFDKANGLAECGDAVAAAPKAVAPTVSKERIALSAKVLFGFNKANLRPQAKAELDPVVAKIKQHGANLQGVVVEGHTDYLGSDKYNQKLSESRANTVKSYFVANGIPADKVTAVGKGETETKMTETCKAKKLSYAKLKDCLEPDRRVEVEITGVQAAK</sequence>
<dbReference type="PRINTS" id="PR01022">
    <property type="entry name" value="OUTRMMBRANEA"/>
</dbReference>
<dbReference type="AlphaFoldDB" id="A0A318KSF7"/>
<keyword evidence="8" id="KW-1185">Reference proteome</keyword>
<dbReference type="PANTHER" id="PTHR30329">
    <property type="entry name" value="STATOR ELEMENT OF FLAGELLAR MOTOR COMPLEX"/>
    <property type="match status" value="1"/>
</dbReference>
<dbReference type="CDD" id="cd07185">
    <property type="entry name" value="OmpA_C-like"/>
    <property type="match status" value="1"/>
</dbReference>
<keyword evidence="5" id="KW-0732">Signal</keyword>
<dbReference type="Pfam" id="PF00691">
    <property type="entry name" value="OmpA"/>
    <property type="match status" value="1"/>
</dbReference>
<evidence type="ECO:0000256" key="3">
    <source>
        <dbReference type="ARBA" id="ARBA00023237"/>
    </source>
</evidence>
<feature type="signal peptide" evidence="5">
    <location>
        <begin position="1"/>
        <end position="27"/>
    </location>
</feature>
<dbReference type="Gene3D" id="3.30.1330.60">
    <property type="entry name" value="OmpA-like domain"/>
    <property type="match status" value="1"/>
</dbReference>
<dbReference type="EMBL" id="QJKI01000027">
    <property type="protein sequence ID" value="PXX75178.1"/>
    <property type="molecule type" value="Genomic_DNA"/>
</dbReference>
<feature type="domain" description="OmpA-like" evidence="6">
    <location>
        <begin position="79"/>
        <end position="208"/>
    </location>
</feature>
<feature type="chain" id="PRO_5016399549" evidence="5">
    <location>
        <begin position="28"/>
        <end position="211"/>
    </location>
</feature>
<dbReference type="InterPro" id="IPR036737">
    <property type="entry name" value="OmpA-like_sf"/>
</dbReference>
<proteinExistence type="predicted"/>
<protein>
    <submittedName>
        <fullName evidence="7">Beta-barrel assembly machine subunit RmpM</fullName>
    </submittedName>
</protein>
<dbReference type="InterPro" id="IPR002368">
    <property type="entry name" value="OmpA"/>
</dbReference>
<dbReference type="PANTHER" id="PTHR30329:SF21">
    <property type="entry name" value="LIPOPROTEIN YIAD-RELATED"/>
    <property type="match status" value="1"/>
</dbReference>
<dbReference type="PRINTS" id="PR01021">
    <property type="entry name" value="OMPADOMAIN"/>
</dbReference>
<organism evidence="7 8">
    <name type="scientific">Rivihabitans pingtungensis</name>
    <dbReference type="NCBI Taxonomy" id="1054498"/>
    <lineage>
        <taxon>Bacteria</taxon>
        <taxon>Pseudomonadati</taxon>
        <taxon>Pseudomonadota</taxon>
        <taxon>Betaproteobacteria</taxon>
        <taxon>Neisseriales</taxon>
        <taxon>Aquaspirillaceae</taxon>
        <taxon>Rivihabitans</taxon>
    </lineage>
</organism>
<evidence type="ECO:0000313" key="7">
    <source>
        <dbReference type="EMBL" id="PXX75178.1"/>
    </source>
</evidence>
<keyword evidence="3" id="KW-0998">Cell outer membrane</keyword>
<gene>
    <name evidence="7" type="ORF">DFR34_12731</name>
</gene>
<dbReference type="GO" id="GO:0015288">
    <property type="term" value="F:porin activity"/>
    <property type="evidence" value="ECO:0007669"/>
    <property type="project" value="InterPro"/>
</dbReference>